<reference evidence="5" key="2">
    <citation type="submission" date="2025-09" db="UniProtKB">
        <authorList>
            <consortium name="Ensembl"/>
        </authorList>
    </citation>
    <scope>IDENTIFICATION</scope>
</reference>
<feature type="transmembrane region" description="Helical" evidence="3">
    <location>
        <begin position="56"/>
        <end position="78"/>
    </location>
</feature>
<feature type="transmembrane region" description="Helical" evidence="3">
    <location>
        <begin position="26"/>
        <end position="44"/>
    </location>
</feature>
<dbReference type="CDD" id="cd03244">
    <property type="entry name" value="ABCC_MRP_domain2"/>
    <property type="match status" value="1"/>
</dbReference>
<keyword evidence="3" id="KW-0812">Transmembrane</keyword>
<dbReference type="GO" id="GO:0042626">
    <property type="term" value="F:ATPase-coupled transmembrane transporter activity"/>
    <property type="evidence" value="ECO:0007669"/>
    <property type="project" value="TreeGrafter"/>
</dbReference>
<proteinExistence type="predicted"/>
<evidence type="ECO:0000256" key="2">
    <source>
        <dbReference type="ARBA" id="ARBA00022840"/>
    </source>
</evidence>
<dbReference type="PROSITE" id="PS00211">
    <property type="entry name" value="ABC_TRANSPORTER_1"/>
    <property type="match status" value="1"/>
</dbReference>
<keyword evidence="1" id="KW-0547">Nucleotide-binding</keyword>
<dbReference type="Gene3D" id="3.40.50.300">
    <property type="entry name" value="P-loop containing nucleotide triphosphate hydrolases"/>
    <property type="match status" value="1"/>
</dbReference>
<keyword evidence="3" id="KW-1133">Transmembrane helix</keyword>
<dbReference type="AlphaFoldDB" id="A0A3Q4IC17"/>
<reference evidence="5" key="1">
    <citation type="submission" date="2025-08" db="UniProtKB">
        <authorList>
            <consortium name="Ensembl"/>
        </authorList>
    </citation>
    <scope>IDENTIFICATION</scope>
</reference>
<dbReference type="PANTHER" id="PTHR24223:SF176">
    <property type="entry name" value="ATP-BINDING CASSETTE SUB-FAMILY C MEMBER 2"/>
    <property type="match status" value="1"/>
</dbReference>
<dbReference type="Proteomes" id="UP000261580">
    <property type="component" value="Unassembled WGS sequence"/>
</dbReference>
<keyword evidence="3" id="KW-0472">Membrane</keyword>
<sequence>MTTSALETNIVAVERVNEYTQLKNEALYLLIIALFIAILLNTIYIQKEKCVDCLFFFKYAPAVILILCVFSHCIQIGIVGRTGAGKSSLTNCLFRIIEAAEGRILIDDVDIATIGLHDLRNRLTIIPQDPVLFSGSLRMNLDPFDKFSDEEIWRLLELSHLKSYVSGLQEGLQHEVAEGGENLSVGQRQLLCLARALLRKSRILILDEATAAVDLETDNLIQNTIRKEFSDCTVLTIAHLVPFPLTFLDDVPYLILSLSGSNFFLFQPFLLVHIIYVHDKESTTSNLAFYTL</sequence>
<evidence type="ECO:0000313" key="5">
    <source>
        <dbReference type="Ensembl" id="ENSNBRP00000028507.1"/>
    </source>
</evidence>
<dbReference type="InterPro" id="IPR017871">
    <property type="entry name" value="ABC_transporter-like_CS"/>
</dbReference>
<dbReference type="SMART" id="SM00382">
    <property type="entry name" value="AAA"/>
    <property type="match status" value="1"/>
</dbReference>
<dbReference type="InterPro" id="IPR027417">
    <property type="entry name" value="P-loop_NTPase"/>
</dbReference>
<name>A0A3Q4IC17_NEOBR</name>
<keyword evidence="2" id="KW-0067">ATP-binding</keyword>
<dbReference type="InterPro" id="IPR003439">
    <property type="entry name" value="ABC_transporter-like_ATP-bd"/>
</dbReference>
<dbReference type="GO" id="GO:0016887">
    <property type="term" value="F:ATP hydrolysis activity"/>
    <property type="evidence" value="ECO:0007669"/>
    <property type="project" value="InterPro"/>
</dbReference>
<evidence type="ECO:0000256" key="3">
    <source>
        <dbReference type="SAM" id="Phobius"/>
    </source>
</evidence>
<evidence type="ECO:0000313" key="6">
    <source>
        <dbReference type="Proteomes" id="UP000261580"/>
    </source>
</evidence>
<keyword evidence="6" id="KW-1185">Reference proteome</keyword>
<dbReference type="PANTHER" id="PTHR24223">
    <property type="entry name" value="ATP-BINDING CASSETTE SUB-FAMILY C"/>
    <property type="match status" value="1"/>
</dbReference>
<dbReference type="Bgee" id="ENSNBRG00000021644">
    <property type="expression patterns" value="Expressed in liver and 7 other cell types or tissues"/>
</dbReference>
<dbReference type="PROSITE" id="PS50893">
    <property type="entry name" value="ABC_TRANSPORTER_2"/>
    <property type="match status" value="1"/>
</dbReference>
<dbReference type="Pfam" id="PF00005">
    <property type="entry name" value="ABC_tran"/>
    <property type="match status" value="1"/>
</dbReference>
<dbReference type="Ensembl" id="ENSNBRT00000029251.1">
    <property type="protein sequence ID" value="ENSNBRP00000028507.1"/>
    <property type="gene ID" value="ENSNBRG00000021644.1"/>
</dbReference>
<evidence type="ECO:0000259" key="4">
    <source>
        <dbReference type="PROSITE" id="PS50893"/>
    </source>
</evidence>
<dbReference type="InterPro" id="IPR050173">
    <property type="entry name" value="ABC_transporter_C-like"/>
</dbReference>
<dbReference type="FunFam" id="3.40.50.300:FF:003475">
    <property type="entry name" value="Predicted protein"/>
    <property type="match status" value="1"/>
</dbReference>
<protein>
    <recommendedName>
        <fullName evidence="4">ABC transporter domain-containing protein</fullName>
    </recommendedName>
</protein>
<dbReference type="SUPFAM" id="SSF52540">
    <property type="entry name" value="P-loop containing nucleoside triphosphate hydrolases"/>
    <property type="match status" value="1"/>
</dbReference>
<dbReference type="GeneTree" id="ENSGT00940000164383"/>
<dbReference type="InterPro" id="IPR003593">
    <property type="entry name" value="AAA+_ATPase"/>
</dbReference>
<evidence type="ECO:0000256" key="1">
    <source>
        <dbReference type="ARBA" id="ARBA00022741"/>
    </source>
</evidence>
<dbReference type="GO" id="GO:0016324">
    <property type="term" value="C:apical plasma membrane"/>
    <property type="evidence" value="ECO:0007669"/>
    <property type="project" value="TreeGrafter"/>
</dbReference>
<organism evidence="5 6">
    <name type="scientific">Neolamprologus brichardi</name>
    <name type="common">Fairy cichlid</name>
    <name type="synonym">Lamprologus brichardi</name>
    <dbReference type="NCBI Taxonomy" id="32507"/>
    <lineage>
        <taxon>Eukaryota</taxon>
        <taxon>Metazoa</taxon>
        <taxon>Chordata</taxon>
        <taxon>Craniata</taxon>
        <taxon>Vertebrata</taxon>
        <taxon>Euteleostomi</taxon>
        <taxon>Actinopterygii</taxon>
        <taxon>Neopterygii</taxon>
        <taxon>Teleostei</taxon>
        <taxon>Neoteleostei</taxon>
        <taxon>Acanthomorphata</taxon>
        <taxon>Ovalentaria</taxon>
        <taxon>Cichlomorphae</taxon>
        <taxon>Cichliformes</taxon>
        <taxon>Cichlidae</taxon>
        <taxon>African cichlids</taxon>
        <taxon>Pseudocrenilabrinae</taxon>
        <taxon>Lamprologini</taxon>
        <taxon>Neolamprologus</taxon>
    </lineage>
</organism>
<accession>A0A3Q4IC17</accession>
<feature type="domain" description="ABC transporter" evidence="4">
    <location>
        <begin position="40"/>
        <end position="284"/>
    </location>
</feature>
<dbReference type="GO" id="GO:0005524">
    <property type="term" value="F:ATP binding"/>
    <property type="evidence" value="ECO:0007669"/>
    <property type="project" value="UniProtKB-KW"/>
</dbReference>